<reference evidence="2 3" key="1">
    <citation type="submission" date="2014-03" db="EMBL/GenBank/DDBJ databases">
        <title>Genomics of Bifidobacteria.</title>
        <authorList>
            <person name="Ventura M."/>
            <person name="Milani C."/>
            <person name="Lugli G.A."/>
        </authorList>
    </citation>
    <scope>NUCLEOTIDE SEQUENCE [LARGE SCALE GENOMIC DNA]</scope>
    <source>
        <strain evidence="2 3">LMG 10736</strain>
    </source>
</reference>
<dbReference type="EMBL" id="JGYQ01000007">
    <property type="protein sequence ID" value="KFI48343.1"/>
    <property type="molecule type" value="Genomic_DNA"/>
</dbReference>
<feature type="region of interest" description="Disordered" evidence="1">
    <location>
        <begin position="1"/>
        <end position="38"/>
    </location>
</feature>
<evidence type="ECO:0000313" key="2">
    <source>
        <dbReference type="EMBL" id="KFI48343.1"/>
    </source>
</evidence>
<keyword evidence="3" id="KW-1185">Reference proteome</keyword>
<evidence type="ECO:0000313" key="3">
    <source>
        <dbReference type="Proteomes" id="UP000029093"/>
    </source>
</evidence>
<feature type="compositionally biased region" description="Polar residues" evidence="1">
    <location>
        <begin position="1"/>
        <end position="15"/>
    </location>
</feature>
<feature type="compositionally biased region" description="Basic and acidic residues" evidence="1">
    <location>
        <begin position="16"/>
        <end position="30"/>
    </location>
</feature>
<protein>
    <submittedName>
        <fullName evidence="2">Uncharacterized protein</fullName>
    </submittedName>
</protein>
<dbReference type="Proteomes" id="UP000029093">
    <property type="component" value="Unassembled WGS sequence"/>
</dbReference>
<gene>
    <name evidence="2" type="ORF">BBOU_0473</name>
</gene>
<evidence type="ECO:0000256" key="1">
    <source>
        <dbReference type="SAM" id="MobiDB-lite"/>
    </source>
</evidence>
<dbReference type="AlphaFoldDB" id="A0A086ZP93"/>
<organism evidence="2 3">
    <name type="scientific">Bifidobacterium boum</name>
    <dbReference type="NCBI Taxonomy" id="78343"/>
    <lineage>
        <taxon>Bacteria</taxon>
        <taxon>Bacillati</taxon>
        <taxon>Actinomycetota</taxon>
        <taxon>Actinomycetes</taxon>
        <taxon>Bifidobacteriales</taxon>
        <taxon>Bifidobacteriaceae</taxon>
        <taxon>Bifidobacterium</taxon>
    </lineage>
</organism>
<comment type="caution">
    <text evidence="2">The sequence shown here is derived from an EMBL/GenBank/DDBJ whole genome shotgun (WGS) entry which is preliminary data.</text>
</comment>
<name>A0A086ZP93_9BIFI</name>
<sequence length="38" mass="4285">MALSYESPTVPSNRISEIERGARNLPELKQRAQTLDNV</sequence>
<proteinExistence type="predicted"/>
<accession>A0A086ZP93</accession>